<evidence type="ECO:0008006" key="4">
    <source>
        <dbReference type="Google" id="ProtNLM"/>
    </source>
</evidence>
<dbReference type="InterPro" id="IPR036961">
    <property type="entry name" value="Kinesin_motor_dom_sf"/>
</dbReference>
<protein>
    <recommendedName>
        <fullName evidence="4">Kinesin motor domain-containing protein</fullName>
    </recommendedName>
</protein>
<dbReference type="SUPFAM" id="SSF52540">
    <property type="entry name" value="P-loop containing nucleoside triphosphate hydrolases"/>
    <property type="match status" value="1"/>
</dbReference>
<proteinExistence type="predicted"/>
<dbReference type="EMBL" id="ASPP01018238">
    <property type="protein sequence ID" value="ETO16446.1"/>
    <property type="molecule type" value="Genomic_DNA"/>
</dbReference>
<dbReference type="InterPro" id="IPR027417">
    <property type="entry name" value="P-loop_NTPase"/>
</dbReference>
<organism evidence="2 3">
    <name type="scientific">Reticulomyxa filosa</name>
    <dbReference type="NCBI Taxonomy" id="46433"/>
    <lineage>
        <taxon>Eukaryota</taxon>
        <taxon>Sar</taxon>
        <taxon>Rhizaria</taxon>
        <taxon>Retaria</taxon>
        <taxon>Foraminifera</taxon>
        <taxon>Monothalamids</taxon>
        <taxon>Reticulomyxidae</taxon>
        <taxon>Reticulomyxa</taxon>
    </lineage>
</organism>
<evidence type="ECO:0000313" key="3">
    <source>
        <dbReference type="Proteomes" id="UP000023152"/>
    </source>
</evidence>
<reference evidence="2 3" key="1">
    <citation type="journal article" date="2013" name="Curr. Biol.">
        <title>The Genome of the Foraminiferan Reticulomyxa filosa.</title>
        <authorList>
            <person name="Glockner G."/>
            <person name="Hulsmann N."/>
            <person name="Schleicher M."/>
            <person name="Noegel A.A."/>
            <person name="Eichinger L."/>
            <person name="Gallinger C."/>
            <person name="Pawlowski J."/>
            <person name="Sierra R."/>
            <person name="Euteneuer U."/>
            <person name="Pillet L."/>
            <person name="Moustafa A."/>
            <person name="Platzer M."/>
            <person name="Groth M."/>
            <person name="Szafranski K."/>
            <person name="Schliwa M."/>
        </authorList>
    </citation>
    <scope>NUCLEOTIDE SEQUENCE [LARGE SCALE GENOMIC DNA]</scope>
</reference>
<dbReference type="Gene3D" id="3.40.850.10">
    <property type="entry name" value="Kinesin motor domain"/>
    <property type="match status" value="1"/>
</dbReference>
<name>X6MS18_RETFI</name>
<accession>X6MS18</accession>
<dbReference type="AlphaFoldDB" id="X6MS18"/>
<feature type="compositionally biased region" description="Polar residues" evidence="1">
    <location>
        <begin position="430"/>
        <end position="440"/>
    </location>
</feature>
<dbReference type="Proteomes" id="UP000023152">
    <property type="component" value="Unassembled WGS sequence"/>
</dbReference>
<sequence>GGNYYVFDKVFNASSGIIQIVPEIVGPIVANALNGYSDMICLYGHHPIVNSSPSSPRAGGMISPVLKYIVDKLKDGTQAASIIRVFDLLDTCNTQASSNHQKKGHSSINLSKLSERVIGNSIDIENLLIDIKNASHLYPQNPEQNQTYGYQSIHGHTIYDIAICQNHINNGVQMLQMKSNIFLFDLVCEFSSNVPFPSFNSKKQLHARVENFFSLESSCNALMIKQFRDILKNYSKFKALLSCLTKISNFSILFAINPAINAASHANDTLQFAADISYVVIPHKEPSIIACNSSPSGALSTPALNAPNANMPKHGSELPQKTHQLTQAHSSDHDTVYAPQQAPETNQYCRLIPDIMIPKVITTSQRLQGGTDNLDIKEESIRPSQDTMSQHVELIGGDQDPDEHQMQYINAESFNTQVARARSIGDSEPQDNNANQHLPF</sequence>
<keyword evidence="3" id="KW-1185">Reference proteome</keyword>
<gene>
    <name evidence="2" type="ORF">RFI_20893</name>
</gene>
<feature type="region of interest" description="Disordered" evidence="1">
    <location>
        <begin position="421"/>
        <end position="440"/>
    </location>
</feature>
<evidence type="ECO:0000313" key="2">
    <source>
        <dbReference type="EMBL" id="ETO16446.1"/>
    </source>
</evidence>
<evidence type="ECO:0000256" key="1">
    <source>
        <dbReference type="SAM" id="MobiDB-lite"/>
    </source>
</evidence>
<feature type="non-terminal residue" evidence="2">
    <location>
        <position position="1"/>
    </location>
</feature>
<comment type="caution">
    <text evidence="2">The sequence shown here is derived from an EMBL/GenBank/DDBJ whole genome shotgun (WGS) entry which is preliminary data.</text>
</comment>